<comment type="caution">
    <text evidence="2">The sequence shown here is derived from an EMBL/GenBank/DDBJ whole genome shotgun (WGS) entry which is preliminary data.</text>
</comment>
<evidence type="ECO:0000259" key="1">
    <source>
        <dbReference type="PROSITE" id="PS51677"/>
    </source>
</evidence>
<organism evidence="2 3">
    <name type="scientific">Cupriavidus laharis</name>
    <dbReference type="NCBI Taxonomy" id="151654"/>
    <lineage>
        <taxon>Bacteria</taxon>
        <taxon>Pseudomonadati</taxon>
        <taxon>Pseudomonadota</taxon>
        <taxon>Betaproteobacteria</taxon>
        <taxon>Burkholderiales</taxon>
        <taxon>Burkholderiaceae</taxon>
        <taxon>Cupriavidus</taxon>
    </lineage>
</organism>
<protein>
    <submittedName>
        <fullName evidence="2">4-deoxy-4-formamido-L-arabinose-phosphoundecaprenol deformylase ArnD</fullName>
        <ecNumber evidence="2">3.5.1.-</ecNumber>
    </submittedName>
</protein>
<gene>
    <name evidence="2" type="primary">arnD</name>
    <name evidence="2" type="ORF">LMG23992_01767</name>
</gene>
<dbReference type="Proteomes" id="UP000727654">
    <property type="component" value="Unassembled WGS sequence"/>
</dbReference>
<sequence>MARIVLKVDVDTLRGTREGVPALLSMLDAVQAQATFLYSLGPDHTGWALRRVFRPGFLKKVSRTSVVSNYGLRTLMYGVLLPGPDIGRKAAAEMRAARAAGHECGIHTWDHVYWQDNVRQRDPAWTRRQMQNAFDRYVDIFGEAPPTHGAAGWQMNDEAFRQIDDWGMAYASDGRGTAPYIPTVGGVACRHVQMPTTLPTLDEMIGVDGLTEDNVHEAVLQLTEATVGDHVFTLHTELEGGKLAPVFRRLLQGWRAQGHELVSMATCYRHIDRTTLPELPVTWGAIEGRSGELIVQPRP</sequence>
<dbReference type="RefSeq" id="WP_224079415.1">
    <property type="nucleotide sequence ID" value="NZ_CAJZAI010000003.1"/>
</dbReference>
<dbReference type="Pfam" id="PF01522">
    <property type="entry name" value="Polysacc_deac_1"/>
    <property type="match status" value="1"/>
</dbReference>
<keyword evidence="3" id="KW-1185">Reference proteome</keyword>
<name>A0ABM8WTE3_9BURK</name>
<dbReference type="SUPFAM" id="SSF88713">
    <property type="entry name" value="Glycoside hydrolase/deacetylase"/>
    <property type="match status" value="1"/>
</dbReference>
<dbReference type="Gene3D" id="3.20.20.370">
    <property type="entry name" value="Glycoside hydrolase/deacetylase"/>
    <property type="match status" value="1"/>
</dbReference>
<reference evidence="2 3" key="1">
    <citation type="submission" date="2021-08" db="EMBL/GenBank/DDBJ databases">
        <authorList>
            <person name="Peeters C."/>
        </authorList>
    </citation>
    <scope>NUCLEOTIDE SEQUENCE [LARGE SCALE GENOMIC DNA]</scope>
    <source>
        <strain evidence="2 3">LMG 23992</strain>
    </source>
</reference>
<dbReference type="InterPro" id="IPR011330">
    <property type="entry name" value="Glyco_hydro/deAcase_b/a-brl"/>
</dbReference>
<proteinExistence type="predicted"/>
<keyword evidence="2" id="KW-0378">Hydrolase</keyword>
<dbReference type="EMBL" id="CAJZAI010000003">
    <property type="protein sequence ID" value="CAG9170725.1"/>
    <property type="molecule type" value="Genomic_DNA"/>
</dbReference>
<evidence type="ECO:0000313" key="2">
    <source>
        <dbReference type="EMBL" id="CAG9170725.1"/>
    </source>
</evidence>
<accession>A0ABM8WTE3</accession>
<dbReference type="PROSITE" id="PS51677">
    <property type="entry name" value="NODB"/>
    <property type="match status" value="1"/>
</dbReference>
<dbReference type="InterPro" id="IPR002509">
    <property type="entry name" value="NODB_dom"/>
</dbReference>
<dbReference type="EC" id="3.5.1.-" evidence="2"/>
<feature type="domain" description="NodB homology" evidence="1">
    <location>
        <begin position="2"/>
        <end position="262"/>
    </location>
</feature>
<dbReference type="GO" id="GO:0016787">
    <property type="term" value="F:hydrolase activity"/>
    <property type="evidence" value="ECO:0007669"/>
    <property type="project" value="UniProtKB-KW"/>
</dbReference>
<evidence type="ECO:0000313" key="3">
    <source>
        <dbReference type="Proteomes" id="UP000727654"/>
    </source>
</evidence>